<dbReference type="Gene3D" id="3.40.50.1820">
    <property type="entry name" value="alpha/beta hydrolase"/>
    <property type="match status" value="1"/>
</dbReference>
<name>A0ABS4J0Y1_9BACL</name>
<dbReference type="SUPFAM" id="SSF53474">
    <property type="entry name" value="alpha/beta-Hydrolases"/>
    <property type="match status" value="1"/>
</dbReference>
<gene>
    <name evidence="4" type="ORF">J2Z66_004528</name>
</gene>
<dbReference type="EMBL" id="JAGGLB010000016">
    <property type="protein sequence ID" value="MBP1992911.1"/>
    <property type="molecule type" value="Genomic_DNA"/>
</dbReference>
<dbReference type="Pfam" id="PF00561">
    <property type="entry name" value="Abhydrolase_1"/>
    <property type="match status" value="1"/>
</dbReference>
<dbReference type="PANTHER" id="PTHR43798:SF31">
    <property type="entry name" value="AB HYDROLASE SUPERFAMILY PROTEIN YCLE"/>
    <property type="match status" value="1"/>
</dbReference>
<evidence type="ECO:0000313" key="5">
    <source>
        <dbReference type="Proteomes" id="UP001519287"/>
    </source>
</evidence>
<evidence type="ECO:0000259" key="2">
    <source>
        <dbReference type="Pfam" id="PF00561"/>
    </source>
</evidence>
<dbReference type="InterPro" id="IPR000639">
    <property type="entry name" value="Epox_hydrolase-like"/>
</dbReference>
<keyword evidence="1" id="KW-0378">Hydrolase</keyword>
<proteinExistence type="predicted"/>
<dbReference type="Pfam" id="PF03959">
    <property type="entry name" value="FSH1"/>
    <property type="match status" value="1"/>
</dbReference>
<organism evidence="4 5">
    <name type="scientific">Paenibacillus eucommiae</name>
    <dbReference type="NCBI Taxonomy" id="1355755"/>
    <lineage>
        <taxon>Bacteria</taxon>
        <taxon>Bacillati</taxon>
        <taxon>Bacillota</taxon>
        <taxon>Bacilli</taxon>
        <taxon>Bacillales</taxon>
        <taxon>Paenibacillaceae</taxon>
        <taxon>Paenibacillus</taxon>
    </lineage>
</organism>
<dbReference type="InterPro" id="IPR005645">
    <property type="entry name" value="FSH-like_dom"/>
</dbReference>
<dbReference type="PRINTS" id="PR00111">
    <property type="entry name" value="ABHYDROLASE"/>
</dbReference>
<dbReference type="InterPro" id="IPR029058">
    <property type="entry name" value="AB_hydrolase_fold"/>
</dbReference>
<protein>
    <submittedName>
        <fullName evidence="4">Pimeloyl-ACP methyl ester carboxylesterase</fullName>
    </submittedName>
</protein>
<evidence type="ECO:0000256" key="1">
    <source>
        <dbReference type="ARBA" id="ARBA00022801"/>
    </source>
</evidence>
<evidence type="ECO:0000259" key="3">
    <source>
        <dbReference type="Pfam" id="PF03959"/>
    </source>
</evidence>
<dbReference type="InterPro" id="IPR000073">
    <property type="entry name" value="AB_hydrolase_1"/>
</dbReference>
<dbReference type="PANTHER" id="PTHR43798">
    <property type="entry name" value="MONOACYLGLYCEROL LIPASE"/>
    <property type="match status" value="1"/>
</dbReference>
<dbReference type="InterPro" id="IPR050266">
    <property type="entry name" value="AB_hydrolase_sf"/>
</dbReference>
<comment type="caution">
    <text evidence="4">The sequence shown here is derived from an EMBL/GenBank/DDBJ whole genome shotgun (WGS) entry which is preliminary data.</text>
</comment>
<keyword evidence="5" id="KW-1185">Reference proteome</keyword>
<reference evidence="4 5" key="1">
    <citation type="submission" date="2021-03" db="EMBL/GenBank/DDBJ databases">
        <title>Genomic Encyclopedia of Type Strains, Phase IV (KMG-IV): sequencing the most valuable type-strain genomes for metagenomic binning, comparative biology and taxonomic classification.</title>
        <authorList>
            <person name="Goeker M."/>
        </authorList>
    </citation>
    <scope>NUCLEOTIDE SEQUENCE [LARGE SCALE GENOMIC DNA]</scope>
    <source>
        <strain evidence="4 5">DSM 26048</strain>
    </source>
</reference>
<sequence>MKASVHGVTIAYEDEGQGLPVILLHGFPLDHHMWKHQTTALKEGGFRVITPDMRGMGGSEVPTDTISLENYADDVLALLDHLDIPKAVLGGFSMGGYIAFSMLRKAPDRFTALVLADTKPEADSPEAQKNRMNLAAALFEKGSIAASDAMIPKMLTEKTRNENPHLEVKLHSIIESTNPLSLVHASIAMAFRQDATALLTQITVPTLVIVGEEDQVTPIEVMKQMADQIYQSQFVKIPESAHLTPMENPEAFNKALLEFLQGLGD</sequence>
<accession>A0ABS4J0Y1</accession>
<dbReference type="PRINTS" id="PR00412">
    <property type="entry name" value="EPOXHYDRLASE"/>
</dbReference>
<feature type="domain" description="Serine hydrolase" evidence="3">
    <location>
        <begin position="150"/>
        <end position="249"/>
    </location>
</feature>
<evidence type="ECO:0000313" key="4">
    <source>
        <dbReference type="EMBL" id="MBP1992911.1"/>
    </source>
</evidence>
<dbReference type="Proteomes" id="UP001519287">
    <property type="component" value="Unassembled WGS sequence"/>
</dbReference>
<feature type="domain" description="AB hydrolase-1" evidence="2">
    <location>
        <begin position="20"/>
        <end position="134"/>
    </location>
</feature>
<dbReference type="RefSeq" id="WP_209974341.1">
    <property type="nucleotide sequence ID" value="NZ_JAGGLB010000016.1"/>
</dbReference>